<dbReference type="RefSeq" id="WP_208342601.1">
    <property type="nucleotide sequence ID" value="NZ_CAWQFN010000169.1"/>
</dbReference>
<dbReference type="InterPro" id="IPR008984">
    <property type="entry name" value="SMAD_FHA_dom_sf"/>
</dbReference>
<feature type="transmembrane region" description="Helical" evidence="1">
    <location>
        <begin position="180"/>
        <end position="196"/>
    </location>
</feature>
<keyword evidence="1" id="KW-1133">Transmembrane helix</keyword>
<feature type="transmembrane region" description="Helical" evidence="1">
    <location>
        <begin position="157"/>
        <end position="174"/>
    </location>
</feature>
<dbReference type="InterPro" id="IPR000253">
    <property type="entry name" value="FHA_dom"/>
</dbReference>
<dbReference type="PROSITE" id="PS50006">
    <property type="entry name" value="FHA_DOMAIN"/>
    <property type="match status" value="1"/>
</dbReference>
<dbReference type="Proteomes" id="UP000667802">
    <property type="component" value="Unassembled WGS sequence"/>
</dbReference>
<dbReference type="InterPro" id="IPR050923">
    <property type="entry name" value="Cell_Proc_Reg/RNA_Proc"/>
</dbReference>
<feature type="transmembrane region" description="Helical" evidence="1">
    <location>
        <begin position="226"/>
        <end position="245"/>
    </location>
</feature>
<keyword evidence="1" id="KW-0812">Transmembrane</keyword>
<reference evidence="4" key="1">
    <citation type="journal article" date="2021" name="Science">
        <title>Hunting the eagle killer: A cyanobacterial neurotoxin causes vacuolar myelinopathy.</title>
        <authorList>
            <person name="Breinlinger S."/>
            <person name="Phillips T.J."/>
            <person name="Haram B.N."/>
            <person name="Mares J."/>
            <person name="Martinez Yerena J.A."/>
            <person name="Hrouzek P."/>
            <person name="Sobotka R."/>
            <person name="Henderson W.M."/>
            <person name="Schmieder P."/>
            <person name="Williams S.M."/>
            <person name="Lauderdale J.D."/>
            <person name="Wilde H.D."/>
            <person name="Gerrin W."/>
            <person name="Kust A."/>
            <person name="Washington J.W."/>
            <person name="Wagner C."/>
            <person name="Geier B."/>
            <person name="Liebeke M."/>
            <person name="Enke H."/>
            <person name="Niedermeyer T.H.J."/>
            <person name="Wilde S.B."/>
        </authorList>
    </citation>
    <scope>NUCLEOTIDE SEQUENCE [LARGE SCALE GENOMIC DNA]</scope>
    <source>
        <strain evidence="4">Thurmond2011</strain>
    </source>
</reference>
<dbReference type="Pfam" id="PF00498">
    <property type="entry name" value="FHA"/>
    <property type="match status" value="1"/>
</dbReference>
<evidence type="ECO:0000313" key="3">
    <source>
        <dbReference type="EMBL" id="MDR9894686.1"/>
    </source>
</evidence>
<dbReference type="SUPFAM" id="SSF49879">
    <property type="entry name" value="SMAD/FHA domain"/>
    <property type="match status" value="1"/>
</dbReference>
<evidence type="ECO:0000259" key="2">
    <source>
        <dbReference type="PROSITE" id="PS50006"/>
    </source>
</evidence>
<evidence type="ECO:0000256" key="1">
    <source>
        <dbReference type="SAM" id="Phobius"/>
    </source>
</evidence>
<keyword evidence="1" id="KW-0472">Membrane</keyword>
<dbReference type="SMART" id="SM00240">
    <property type="entry name" value="FHA"/>
    <property type="match status" value="1"/>
</dbReference>
<proteinExistence type="predicted"/>
<gene>
    <name evidence="3" type="ORF">G7B40_008895</name>
</gene>
<dbReference type="Gene3D" id="2.60.200.20">
    <property type="match status" value="1"/>
</dbReference>
<feature type="domain" description="FHA" evidence="2">
    <location>
        <begin position="34"/>
        <end position="90"/>
    </location>
</feature>
<dbReference type="AlphaFoldDB" id="A0AAP5I4K6"/>
<evidence type="ECO:0000313" key="4">
    <source>
        <dbReference type="Proteomes" id="UP000667802"/>
    </source>
</evidence>
<protein>
    <submittedName>
        <fullName evidence="3">FHA domain-containing protein</fullName>
    </submittedName>
</protein>
<name>A0AAP5I4K6_9CYAN</name>
<dbReference type="EMBL" id="JAALHA020000003">
    <property type="protein sequence ID" value="MDR9894686.1"/>
    <property type="molecule type" value="Genomic_DNA"/>
</dbReference>
<accession>A0AAP5I4K6</accession>
<feature type="transmembrane region" description="Helical" evidence="1">
    <location>
        <begin position="203"/>
        <end position="220"/>
    </location>
</feature>
<comment type="caution">
    <text evidence="3">The sequence shown here is derived from an EMBL/GenBank/DDBJ whole genome shotgun (WGS) entry which is preliminary data.</text>
</comment>
<sequence>MQNTSRLETTGLNLELFHVQTNTSFELATNLAVIHIGKPKEKFNPDINVSVLPDTDFVSRRHAEIHVDKGNYYLVDVGSTNGTYLNNIRLNPQERYSLSLGDKIDLGHGNRVTFIFLHKQNVVHQTDTILNNPGTVIQIEFLGGQTKKAPMDGRSKPVGLVAMAVGVLVLIVNIQSGVVILIPSILLCLGGVVVLTWRNVYRILGWVSIALGIAVMLLIGNAFSSVSFFVILVSCALLVAGYQLFSTGKILNIVCDRTRN</sequence>
<dbReference type="PANTHER" id="PTHR23308">
    <property type="entry name" value="NUCLEAR INHIBITOR OF PROTEIN PHOSPHATASE-1"/>
    <property type="match status" value="1"/>
</dbReference>
<organism evidence="3 4">
    <name type="scientific">Aetokthonos hydrillicola Thurmond2011</name>
    <dbReference type="NCBI Taxonomy" id="2712845"/>
    <lineage>
        <taxon>Bacteria</taxon>
        <taxon>Bacillati</taxon>
        <taxon>Cyanobacteriota</taxon>
        <taxon>Cyanophyceae</taxon>
        <taxon>Nostocales</taxon>
        <taxon>Hapalosiphonaceae</taxon>
        <taxon>Aetokthonos</taxon>
    </lineage>
</organism>
<keyword evidence="4" id="KW-1185">Reference proteome</keyword>